<dbReference type="PANTHER" id="PTHR22950">
    <property type="entry name" value="AMINO ACID TRANSPORTER"/>
    <property type="match status" value="1"/>
</dbReference>
<feature type="transmembrane region" description="Helical" evidence="5">
    <location>
        <begin position="59"/>
        <end position="78"/>
    </location>
</feature>
<keyword evidence="2 5" id="KW-0812">Transmembrane</keyword>
<feature type="domain" description="Amino acid transporter transmembrane" evidence="6">
    <location>
        <begin position="32"/>
        <end position="115"/>
    </location>
</feature>
<feature type="non-terminal residue" evidence="7">
    <location>
        <position position="136"/>
    </location>
</feature>
<keyword evidence="8" id="KW-1185">Reference proteome</keyword>
<proteinExistence type="predicted"/>
<protein>
    <recommendedName>
        <fullName evidence="6">Amino acid transporter transmembrane domain-containing protein</fullName>
    </recommendedName>
</protein>
<evidence type="ECO:0000313" key="7">
    <source>
        <dbReference type="EMBL" id="KAF4744016.1"/>
    </source>
</evidence>
<evidence type="ECO:0000256" key="3">
    <source>
        <dbReference type="ARBA" id="ARBA00022989"/>
    </source>
</evidence>
<dbReference type="GO" id="GO:0016020">
    <property type="term" value="C:membrane"/>
    <property type="evidence" value="ECO:0007669"/>
    <property type="project" value="UniProtKB-SubCell"/>
</dbReference>
<gene>
    <name evidence="7" type="ORF">FOZ63_019459</name>
</gene>
<keyword evidence="3 5" id="KW-1133">Transmembrane helix</keyword>
<evidence type="ECO:0000256" key="4">
    <source>
        <dbReference type="ARBA" id="ARBA00023136"/>
    </source>
</evidence>
<feature type="non-terminal residue" evidence="7">
    <location>
        <position position="1"/>
    </location>
</feature>
<dbReference type="Pfam" id="PF01490">
    <property type="entry name" value="Aa_trans"/>
    <property type="match status" value="1"/>
</dbReference>
<accession>A0A7J6THY7</accession>
<sequence length="136" mass="14070">DYLTSLEVSYVAFFLMSISSESSKVSVAETGQSNFSAVVNIILTGIGVGMLGLPGAIAQAGYVLGFILLLACGAEGLLDTHLLRKCMSSNTRNYEDIGRDAFGVPAYAATGAKFCASGSGNQPDVLDSHMDGSYAA</sequence>
<comment type="caution">
    <text evidence="7">The sequence shown here is derived from an EMBL/GenBank/DDBJ whole genome shotgun (WGS) entry which is preliminary data.</text>
</comment>
<evidence type="ECO:0000256" key="1">
    <source>
        <dbReference type="ARBA" id="ARBA00004141"/>
    </source>
</evidence>
<keyword evidence="4 5" id="KW-0472">Membrane</keyword>
<comment type="subcellular location">
    <subcellularLocation>
        <location evidence="1">Membrane</location>
        <topology evidence="1">Multi-pass membrane protein</topology>
    </subcellularLocation>
</comment>
<reference evidence="7 8" key="1">
    <citation type="submission" date="2020-04" db="EMBL/GenBank/DDBJ databases">
        <title>Perkinsus olseni comparative genomics.</title>
        <authorList>
            <person name="Bogema D.R."/>
        </authorList>
    </citation>
    <scope>NUCLEOTIDE SEQUENCE [LARGE SCALE GENOMIC DNA]</scope>
    <source>
        <strain evidence="7 8">ATCC PRA-207</strain>
    </source>
</reference>
<dbReference type="AlphaFoldDB" id="A0A7J6THY7"/>
<dbReference type="InterPro" id="IPR013057">
    <property type="entry name" value="AA_transpt_TM"/>
</dbReference>
<dbReference type="Proteomes" id="UP000553632">
    <property type="component" value="Unassembled WGS sequence"/>
</dbReference>
<dbReference type="GO" id="GO:0015179">
    <property type="term" value="F:L-amino acid transmembrane transporter activity"/>
    <property type="evidence" value="ECO:0007669"/>
    <property type="project" value="TreeGrafter"/>
</dbReference>
<evidence type="ECO:0000256" key="2">
    <source>
        <dbReference type="ARBA" id="ARBA00022692"/>
    </source>
</evidence>
<name>A0A7J6THY7_PEROL</name>
<evidence type="ECO:0000259" key="6">
    <source>
        <dbReference type="Pfam" id="PF01490"/>
    </source>
</evidence>
<dbReference type="EMBL" id="JABANO010011107">
    <property type="protein sequence ID" value="KAF4744016.1"/>
    <property type="molecule type" value="Genomic_DNA"/>
</dbReference>
<evidence type="ECO:0000313" key="8">
    <source>
        <dbReference type="Proteomes" id="UP000553632"/>
    </source>
</evidence>
<evidence type="ECO:0000256" key="5">
    <source>
        <dbReference type="SAM" id="Phobius"/>
    </source>
</evidence>
<organism evidence="7 8">
    <name type="scientific">Perkinsus olseni</name>
    <name type="common">Perkinsus atlanticus</name>
    <dbReference type="NCBI Taxonomy" id="32597"/>
    <lineage>
        <taxon>Eukaryota</taxon>
        <taxon>Sar</taxon>
        <taxon>Alveolata</taxon>
        <taxon>Perkinsozoa</taxon>
        <taxon>Perkinsea</taxon>
        <taxon>Perkinsida</taxon>
        <taxon>Perkinsidae</taxon>
        <taxon>Perkinsus</taxon>
    </lineage>
</organism>